<organism evidence="1 2">
    <name type="scientific">Orchesella dallaii</name>
    <dbReference type="NCBI Taxonomy" id="48710"/>
    <lineage>
        <taxon>Eukaryota</taxon>
        <taxon>Metazoa</taxon>
        <taxon>Ecdysozoa</taxon>
        <taxon>Arthropoda</taxon>
        <taxon>Hexapoda</taxon>
        <taxon>Collembola</taxon>
        <taxon>Entomobryomorpha</taxon>
        <taxon>Entomobryoidea</taxon>
        <taxon>Orchesellidae</taxon>
        <taxon>Orchesellinae</taxon>
        <taxon>Orchesella</taxon>
    </lineage>
</organism>
<name>A0ABP1QJ03_9HEXA</name>
<proteinExistence type="predicted"/>
<evidence type="ECO:0000313" key="1">
    <source>
        <dbReference type="EMBL" id="CAL8104036.1"/>
    </source>
</evidence>
<keyword evidence="2" id="KW-1185">Reference proteome</keyword>
<reference evidence="1 2" key="1">
    <citation type="submission" date="2024-08" db="EMBL/GenBank/DDBJ databases">
        <authorList>
            <person name="Cucini C."/>
            <person name="Frati F."/>
        </authorList>
    </citation>
    <scope>NUCLEOTIDE SEQUENCE [LARGE SCALE GENOMIC DNA]</scope>
</reference>
<dbReference type="EMBL" id="CAXLJM020000035">
    <property type="protein sequence ID" value="CAL8104036.1"/>
    <property type="molecule type" value="Genomic_DNA"/>
</dbReference>
<sequence>MQFKKRAILILLKGVKGRLKLLHLDTFVDVVKCQMYGQWFEGVGPQFQCHHIFGTEVKGNIGDLRTLLLR</sequence>
<evidence type="ECO:0000313" key="2">
    <source>
        <dbReference type="Proteomes" id="UP001642540"/>
    </source>
</evidence>
<dbReference type="Proteomes" id="UP001642540">
    <property type="component" value="Unassembled WGS sequence"/>
</dbReference>
<comment type="caution">
    <text evidence="1">The sequence shown here is derived from an EMBL/GenBank/DDBJ whole genome shotgun (WGS) entry which is preliminary data.</text>
</comment>
<accession>A0ABP1QJ03</accession>
<protein>
    <submittedName>
        <fullName evidence="1">Uncharacterized protein</fullName>
    </submittedName>
</protein>
<gene>
    <name evidence="1" type="ORF">ODALV1_LOCUS11631</name>
</gene>